<proteinExistence type="predicted"/>
<dbReference type="PRINTS" id="PR00420">
    <property type="entry name" value="RNGMNOXGNASE"/>
</dbReference>
<sequence>MASTAFKVIIVGGGVAGLTLANALELAKVEYVLLESKGQFAPAVGASIAIGANGNRVLDQLGCWLGYPIYFCDRHLLLATLYDNIKDKRNLLLNKRVSRIDHKHKTATVQCKDGTTYTGDVIVGADGVHSIVRQEMFRHLEVNEPHLLDPSDKTAMSSEYKCMFGVSKPTSGLDRPGDVGIFNQVLGHDLSFLHSNDKSGRIFWFVFEKLDKKHQFPNIPTFTDDDAVALAHRCSSVQMNDKVTFADIWKNRWAYRLVPLEEALFQRWTWGRLWTPNIGQGSNNAIESAALLANKLFQLAHQTPSPSQKEVEEALKSFYDRRLPRAASTFKLANLAARLEALKSSREEFLALSVIPLVGDWLINQVTLSTVGAEKVDYLPVPTRSFQGTMRFNQASLPLD</sequence>
<keyword evidence="2" id="KW-0503">Monooxygenase</keyword>
<dbReference type="InterPro" id="IPR036188">
    <property type="entry name" value="FAD/NAD-bd_sf"/>
</dbReference>
<protein>
    <submittedName>
        <fullName evidence="2">FAD binding monooxygenase</fullName>
    </submittedName>
</protein>
<dbReference type="PANTHER" id="PTHR47356:SF2">
    <property type="entry name" value="FAD-BINDING DOMAIN-CONTAINING PROTEIN-RELATED"/>
    <property type="match status" value="1"/>
</dbReference>
<dbReference type="PANTHER" id="PTHR47356">
    <property type="entry name" value="FAD-DEPENDENT MONOOXYGENASE ASQG-RELATED"/>
    <property type="match status" value="1"/>
</dbReference>
<organism evidence="2 3">
    <name type="scientific">Cladophialophora carrionii</name>
    <dbReference type="NCBI Taxonomy" id="86049"/>
    <lineage>
        <taxon>Eukaryota</taxon>
        <taxon>Fungi</taxon>
        <taxon>Dikarya</taxon>
        <taxon>Ascomycota</taxon>
        <taxon>Pezizomycotina</taxon>
        <taxon>Eurotiomycetes</taxon>
        <taxon>Chaetothyriomycetidae</taxon>
        <taxon>Chaetothyriales</taxon>
        <taxon>Herpotrichiellaceae</taxon>
        <taxon>Cladophialophora</taxon>
    </lineage>
</organism>
<dbReference type="STRING" id="86049.A0A1C1CZH6"/>
<dbReference type="Gene3D" id="3.50.50.60">
    <property type="entry name" value="FAD/NAD(P)-binding domain"/>
    <property type="match status" value="1"/>
</dbReference>
<gene>
    <name evidence="2" type="ORF">CLCR_10070</name>
</gene>
<evidence type="ECO:0000313" key="2">
    <source>
        <dbReference type="EMBL" id="OCT53944.1"/>
    </source>
</evidence>
<dbReference type="OrthoDB" id="4127210at2759"/>
<dbReference type="EMBL" id="LGRB01000008">
    <property type="protein sequence ID" value="OCT53944.1"/>
    <property type="molecule type" value="Genomic_DNA"/>
</dbReference>
<dbReference type="SUPFAM" id="SSF51905">
    <property type="entry name" value="FAD/NAD(P)-binding domain"/>
    <property type="match status" value="1"/>
</dbReference>
<accession>A0A1C1CZH6</accession>
<comment type="caution">
    <text evidence="2">The sequence shown here is derived from an EMBL/GenBank/DDBJ whole genome shotgun (WGS) entry which is preliminary data.</text>
</comment>
<dbReference type="InterPro" id="IPR023753">
    <property type="entry name" value="FAD/NAD-binding_dom"/>
</dbReference>
<reference evidence="3" key="1">
    <citation type="submission" date="2015-07" db="EMBL/GenBank/DDBJ databases">
        <authorList>
            <person name="Teixeira M.M."/>
            <person name="Souza R.C."/>
            <person name="Almeida L.G."/>
            <person name="Vicente V.A."/>
            <person name="de Hoog S."/>
            <person name="Bocca A.L."/>
            <person name="de Almeida S.R."/>
            <person name="Vasconcelos A.T."/>
            <person name="Felipe M.S."/>
        </authorList>
    </citation>
    <scope>NUCLEOTIDE SEQUENCE [LARGE SCALE GENOMIC DNA]</scope>
    <source>
        <strain evidence="3">KSF</strain>
    </source>
</reference>
<dbReference type="Pfam" id="PF07992">
    <property type="entry name" value="Pyr_redox_2"/>
    <property type="match status" value="1"/>
</dbReference>
<keyword evidence="2" id="KW-0560">Oxidoreductase</keyword>
<evidence type="ECO:0000259" key="1">
    <source>
        <dbReference type="Pfam" id="PF07992"/>
    </source>
</evidence>
<dbReference type="AlphaFoldDB" id="A0A1C1CZH6"/>
<dbReference type="InterPro" id="IPR050562">
    <property type="entry name" value="FAD_mOase_fung"/>
</dbReference>
<evidence type="ECO:0000313" key="3">
    <source>
        <dbReference type="Proteomes" id="UP000094526"/>
    </source>
</evidence>
<dbReference type="GO" id="GO:0004497">
    <property type="term" value="F:monooxygenase activity"/>
    <property type="evidence" value="ECO:0007669"/>
    <property type="project" value="UniProtKB-KW"/>
</dbReference>
<dbReference type="Proteomes" id="UP000094526">
    <property type="component" value="Unassembled WGS sequence"/>
</dbReference>
<dbReference type="VEuPathDB" id="FungiDB:CLCR_10070"/>
<keyword evidence="3" id="KW-1185">Reference proteome</keyword>
<name>A0A1C1CZH6_9EURO</name>
<dbReference type="VEuPathDB" id="FungiDB:G647_00855"/>
<feature type="domain" description="FAD/NAD(P)-binding" evidence="1">
    <location>
        <begin position="6"/>
        <end position="130"/>
    </location>
</feature>